<feature type="non-terminal residue" evidence="2">
    <location>
        <position position="305"/>
    </location>
</feature>
<dbReference type="SUPFAM" id="SSF53067">
    <property type="entry name" value="Actin-like ATPase domain"/>
    <property type="match status" value="1"/>
</dbReference>
<proteinExistence type="predicted"/>
<dbReference type="EMBL" id="LAZR01008541">
    <property type="protein sequence ID" value="KKM78103.1"/>
    <property type="molecule type" value="Genomic_DNA"/>
</dbReference>
<keyword evidence="1" id="KW-0472">Membrane</keyword>
<reference evidence="2" key="1">
    <citation type="journal article" date="2015" name="Nature">
        <title>Complex archaea that bridge the gap between prokaryotes and eukaryotes.</title>
        <authorList>
            <person name="Spang A."/>
            <person name="Saw J.H."/>
            <person name="Jorgensen S.L."/>
            <person name="Zaremba-Niedzwiedzka K."/>
            <person name="Martijn J."/>
            <person name="Lind A.E."/>
            <person name="van Eijk R."/>
            <person name="Schleper C."/>
            <person name="Guy L."/>
            <person name="Ettema T.J."/>
        </authorList>
    </citation>
    <scope>NUCLEOTIDE SEQUENCE</scope>
</reference>
<gene>
    <name evidence="2" type="ORF">LCGC14_1363270</name>
</gene>
<organism evidence="2">
    <name type="scientific">marine sediment metagenome</name>
    <dbReference type="NCBI Taxonomy" id="412755"/>
    <lineage>
        <taxon>unclassified sequences</taxon>
        <taxon>metagenomes</taxon>
        <taxon>ecological metagenomes</taxon>
    </lineage>
</organism>
<evidence type="ECO:0000256" key="1">
    <source>
        <dbReference type="SAM" id="Phobius"/>
    </source>
</evidence>
<sequence length="305" mass="33120">MPKVAYLELMGNESRAYVFEEETGRLVQELSFEFNVGGALSIGLPEDVGETVVSVPLNVLGIRALDIPISDIQSVRDVLPFELEGMVLGDPQEMVIDAVSLASLKEGEGPVPNEKQDQKQRVLAVYMENEKLASLLGSLKNAGIDPRAVTSSELAEMVRGLKSGNSLTDMVAGAINLDESERLELARNESTGEPTVNFRMGRFAYTREEEKTRRMLFLTLALTAALVLAIAGHMFLKASSLSKEAAAIDAKSVGIYLELFPGKKPQTTKGLRYKAEAKVKALRGKAELYREAGVLGLLMGLQDAM</sequence>
<dbReference type="InterPro" id="IPR043129">
    <property type="entry name" value="ATPase_NBD"/>
</dbReference>
<accession>A0A0F9K7Y5</accession>
<comment type="caution">
    <text evidence="2">The sequence shown here is derived from an EMBL/GenBank/DDBJ whole genome shotgun (WGS) entry which is preliminary data.</text>
</comment>
<evidence type="ECO:0000313" key="2">
    <source>
        <dbReference type="EMBL" id="KKM78103.1"/>
    </source>
</evidence>
<keyword evidence="1" id="KW-0812">Transmembrane</keyword>
<evidence type="ECO:0008006" key="3">
    <source>
        <dbReference type="Google" id="ProtNLM"/>
    </source>
</evidence>
<protein>
    <recommendedName>
        <fullName evidence="3">GspL periplasmic domain-containing protein</fullName>
    </recommendedName>
</protein>
<dbReference type="AlphaFoldDB" id="A0A0F9K7Y5"/>
<dbReference type="Gene3D" id="3.30.420.380">
    <property type="match status" value="1"/>
</dbReference>
<keyword evidence="1" id="KW-1133">Transmembrane helix</keyword>
<name>A0A0F9K7Y5_9ZZZZ</name>
<feature type="transmembrane region" description="Helical" evidence="1">
    <location>
        <begin position="215"/>
        <end position="236"/>
    </location>
</feature>